<reference evidence="7" key="1">
    <citation type="submission" date="2021-06" db="EMBL/GenBank/DDBJ databases">
        <authorList>
            <person name="Kallberg Y."/>
            <person name="Tangrot J."/>
            <person name="Rosling A."/>
        </authorList>
    </citation>
    <scope>NUCLEOTIDE SEQUENCE</scope>
    <source>
        <strain evidence="7">MA453B</strain>
    </source>
</reference>
<dbReference type="OrthoDB" id="2428298at2759"/>
<dbReference type="GO" id="GO:0008270">
    <property type="term" value="F:zinc ion binding"/>
    <property type="evidence" value="ECO:0007669"/>
    <property type="project" value="UniProtKB-KW"/>
</dbReference>
<dbReference type="AlphaFoldDB" id="A0A9N9IEN7"/>
<keyword evidence="4" id="KW-0862">Zinc</keyword>
<dbReference type="InterPro" id="IPR008906">
    <property type="entry name" value="HATC_C_dom"/>
</dbReference>
<keyword evidence="2" id="KW-0479">Metal-binding</keyword>
<evidence type="ECO:0000256" key="5">
    <source>
        <dbReference type="ARBA" id="ARBA00023242"/>
    </source>
</evidence>
<keyword evidence="3" id="KW-0863">Zinc-finger</keyword>
<organism evidence="7 8">
    <name type="scientific">Dentiscutata erythropus</name>
    <dbReference type="NCBI Taxonomy" id="1348616"/>
    <lineage>
        <taxon>Eukaryota</taxon>
        <taxon>Fungi</taxon>
        <taxon>Fungi incertae sedis</taxon>
        <taxon>Mucoromycota</taxon>
        <taxon>Glomeromycotina</taxon>
        <taxon>Glomeromycetes</taxon>
        <taxon>Diversisporales</taxon>
        <taxon>Gigasporaceae</taxon>
        <taxon>Dentiscutata</taxon>
    </lineage>
</organism>
<comment type="caution">
    <text evidence="7">The sequence shown here is derived from an EMBL/GenBank/DDBJ whole genome shotgun (WGS) entry which is preliminary data.</text>
</comment>
<evidence type="ECO:0000256" key="3">
    <source>
        <dbReference type="ARBA" id="ARBA00022771"/>
    </source>
</evidence>
<accession>A0A9N9IEN7</accession>
<dbReference type="GO" id="GO:0005634">
    <property type="term" value="C:nucleus"/>
    <property type="evidence" value="ECO:0007669"/>
    <property type="project" value="UniProtKB-SubCell"/>
</dbReference>
<evidence type="ECO:0000256" key="1">
    <source>
        <dbReference type="ARBA" id="ARBA00004123"/>
    </source>
</evidence>
<name>A0A9N9IEN7_9GLOM</name>
<evidence type="ECO:0000256" key="2">
    <source>
        <dbReference type="ARBA" id="ARBA00022723"/>
    </source>
</evidence>
<dbReference type="InterPro" id="IPR052035">
    <property type="entry name" value="ZnF_BED_domain_contain"/>
</dbReference>
<keyword evidence="5" id="KW-0539">Nucleus</keyword>
<dbReference type="SUPFAM" id="SSF53098">
    <property type="entry name" value="Ribonuclease H-like"/>
    <property type="match status" value="1"/>
</dbReference>
<evidence type="ECO:0000313" key="8">
    <source>
        <dbReference type="Proteomes" id="UP000789405"/>
    </source>
</evidence>
<dbReference type="InterPro" id="IPR012337">
    <property type="entry name" value="RNaseH-like_sf"/>
</dbReference>
<feature type="domain" description="HAT C-terminal dimerisation" evidence="6">
    <location>
        <begin position="74"/>
        <end position="152"/>
    </location>
</feature>
<dbReference type="PANTHER" id="PTHR46481:SF10">
    <property type="entry name" value="ZINC FINGER BED DOMAIN-CONTAINING PROTEIN 39"/>
    <property type="match status" value="1"/>
</dbReference>
<evidence type="ECO:0000259" key="6">
    <source>
        <dbReference type="Pfam" id="PF05699"/>
    </source>
</evidence>
<evidence type="ECO:0000313" key="7">
    <source>
        <dbReference type="EMBL" id="CAG8732416.1"/>
    </source>
</evidence>
<keyword evidence="8" id="KW-1185">Reference proteome</keyword>
<evidence type="ECO:0000256" key="4">
    <source>
        <dbReference type="ARBA" id="ARBA00022833"/>
    </source>
</evidence>
<dbReference type="GO" id="GO:0046983">
    <property type="term" value="F:protein dimerization activity"/>
    <property type="evidence" value="ECO:0007669"/>
    <property type="project" value="InterPro"/>
</dbReference>
<dbReference type="Proteomes" id="UP000789405">
    <property type="component" value="Unassembled WGS sequence"/>
</dbReference>
<dbReference type="EMBL" id="CAJVPY010012179">
    <property type="protein sequence ID" value="CAG8732416.1"/>
    <property type="molecule type" value="Genomic_DNA"/>
</dbReference>
<protein>
    <submittedName>
        <fullName evidence="7">7173_t:CDS:1</fullName>
    </submittedName>
</protein>
<dbReference type="Pfam" id="PF05699">
    <property type="entry name" value="Dimer_Tnp_hAT"/>
    <property type="match status" value="1"/>
</dbReference>
<gene>
    <name evidence="7" type="ORF">DERYTH_LOCUS15244</name>
</gene>
<sequence>IHTSPKYHQAFIDAYNYEVINTIIPPLDCITQWNSTFHMLNSAIRVKLALIKLKDRNQNFPDLLSEDKWEQAIHQYLYKPTISKNVRPLDWWKSNYHRFLNLSKMAKDFLAIPATSVSSEQIFSLAGRIIDNNHINLDPDTIEALICQGNWLTKKLIV</sequence>
<comment type="subcellular location">
    <subcellularLocation>
        <location evidence="1">Nucleus</location>
    </subcellularLocation>
</comment>
<dbReference type="PANTHER" id="PTHR46481">
    <property type="entry name" value="ZINC FINGER BED DOMAIN-CONTAINING PROTEIN 4"/>
    <property type="match status" value="1"/>
</dbReference>
<feature type="non-terminal residue" evidence="7">
    <location>
        <position position="1"/>
    </location>
</feature>
<proteinExistence type="predicted"/>